<dbReference type="EMBL" id="KZ819313">
    <property type="protein sequence ID" value="PWN94486.1"/>
    <property type="molecule type" value="Genomic_DNA"/>
</dbReference>
<reference evidence="20 21" key="1">
    <citation type="journal article" date="2018" name="Mol. Biol. Evol.">
        <title>Broad Genomic Sampling Reveals a Smut Pathogenic Ancestry of the Fungal Clade Ustilaginomycotina.</title>
        <authorList>
            <person name="Kijpornyongpan T."/>
            <person name="Mondo S.J."/>
            <person name="Barry K."/>
            <person name="Sandor L."/>
            <person name="Lee J."/>
            <person name="Lipzen A."/>
            <person name="Pangilinan J."/>
            <person name="LaButti K."/>
            <person name="Hainaut M."/>
            <person name="Henrissat B."/>
            <person name="Grigoriev I.V."/>
            <person name="Spatafora J.W."/>
            <person name="Aime M.C."/>
        </authorList>
    </citation>
    <scope>NUCLEOTIDE SEQUENCE [LARGE SCALE GENOMIC DNA]</scope>
    <source>
        <strain evidence="20 21">MCA 4186</strain>
    </source>
</reference>
<proteinExistence type="inferred from homology"/>
<dbReference type="SUPFAM" id="SSF81301">
    <property type="entry name" value="Nucleotidyltransferase"/>
    <property type="match status" value="1"/>
</dbReference>
<feature type="region of interest" description="Disordered" evidence="16">
    <location>
        <begin position="9"/>
        <end position="33"/>
    </location>
</feature>
<dbReference type="Gene3D" id="1.10.1410.10">
    <property type="match status" value="1"/>
</dbReference>
<evidence type="ECO:0000256" key="5">
    <source>
        <dbReference type="ARBA" id="ARBA00022679"/>
    </source>
</evidence>
<dbReference type="SUPFAM" id="SSF55003">
    <property type="entry name" value="PAP/Archaeal CCA-adding enzyme, C-terminal domain"/>
    <property type="match status" value="1"/>
</dbReference>
<feature type="binding site" evidence="14">
    <location>
        <position position="229"/>
    </location>
    <ligand>
        <name>ATP</name>
        <dbReference type="ChEBI" id="CHEBI:30616"/>
    </ligand>
</feature>
<protein>
    <recommendedName>
        <fullName evidence="13">Poly(A) polymerase</fullName>
        <ecNumber evidence="13">2.7.7.19</ecNumber>
    </recommendedName>
</protein>
<feature type="binding site" evidence="14">
    <location>
        <position position="168"/>
    </location>
    <ligand>
        <name>ATP</name>
        <dbReference type="ChEBI" id="CHEBI:30616"/>
    </ligand>
</feature>
<feature type="domain" description="Poly(A) polymerase central" evidence="18">
    <location>
        <begin position="220"/>
        <end position="364"/>
    </location>
</feature>
<evidence type="ECO:0000256" key="4">
    <source>
        <dbReference type="ARBA" id="ARBA00022664"/>
    </source>
</evidence>
<feature type="compositionally biased region" description="Basic and acidic residues" evidence="16">
    <location>
        <begin position="463"/>
        <end position="478"/>
    </location>
</feature>
<dbReference type="GO" id="GO:0003723">
    <property type="term" value="F:RNA binding"/>
    <property type="evidence" value="ECO:0007669"/>
    <property type="project" value="UniProtKB-UniRule"/>
</dbReference>
<dbReference type="InterPro" id="IPR014492">
    <property type="entry name" value="PolyA_polymerase"/>
</dbReference>
<evidence type="ECO:0000256" key="1">
    <source>
        <dbReference type="ARBA" id="ARBA00001936"/>
    </source>
</evidence>
<dbReference type="Proteomes" id="UP000245946">
    <property type="component" value="Unassembled WGS sequence"/>
</dbReference>
<feature type="binding site" evidence="14">
    <location>
        <position position="238"/>
    </location>
    <ligand>
        <name>ATP</name>
        <dbReference type="ChEBI" id="CHEBI:30616"/>
    </ligand>
</feature>
<dbReference type="GeneID" id="37273162"/>
<evidence type="ECO:0000256" key="15">
    <source>
        <dbReference type="PIRSR" id="PIRSR018425-2"/>
    </source>
</evidence>
<feature type="region of interest" description="Disordered" evidence="16">
    <location>
        <begin position="546"/>
        <end position="625"/>
    </location>
</feature>
<gene>
    <name evidence="20" type="ORF">FA09DRAFT_363689</name>
</gene>
<comment type="similarity">
    <text evidence="3 13">Belongs to the poly(A) polymerase family.</text>
</comment>
<feature type="binding site" evidence="15">
    <location>
        <position position="168"/>
    </location>
    <ligand>
        <name>Mg(2+)</name>
        <dbReference type="ChEBI" id="CHEBI:18420"/>
        <label>2</label>
        <note>catalytic</note>
    </ligand>
</feature>
<dbReference type="EC" id="2.7.7.19" evidence="13"/>
<feature type="binding site" evidence="14">
    <location>
        <begin position="247"/>
        <end position="248"/>
    </location>
    <ligand>
        <name>ATP</name>
        <dbReference type="ChEBI" id="CHEBI:30616"/>
    </ligand>
</feature>
<evidence type="ECO:0000256" key="16">
    <source>
        <dbReference type="SAM" id="MobiDB-lite"/>
    </source>
</evidence>
<feature type="compositionally biased region" description="Basic and acidic residues" evidence="16">
    <location>
        <begin position="548"/>
        <end position="565"/>
    </location>
</feature>
<evidence type="ECO:0000256" key="11">
    <source>
        <dbReference type="ARBA" id="ARBA00023211"/>
    </source>
</evidence>
<keyword evidence="11" id="KW-0464">Manganese</keyword>
<evidence type="ECO:0000256" key="7">
    <source>
        <dbReference type="ARBA" id="ARBA00022741"/>
    </source>
</evidence>
<dbReference type="FunFam" id="3.30.70.590:FF:000003">
    <property type="entry name" value="Poly(A) polymerase"/>
    <property type="match status" value="1"/>
</dbReference>
<dbReference type="Pfam" id="PF04926">
    <property type="entry name" value="PAP_RNA-bind"/>
    <property type="match status" value="1"/>
</dbReference>
<keyword evidence="4 13" id="KW-0507">mRNA processing</keyword>
<keyword evidence="21" id="KW-1185">Reference proteome</keyword>
<dbReference type="GO" id="GO:1990817">
    <property type="term" value="F:poly(A) RNA polymerase activity"/>
    <property type="evidence" value="ECO:0007669"/>
    <property type="project" value="UniProtKB-UniRule"/>
</dbReference>
<dbReference type="Gene3D" id="3.30.460.10">
    <property type="entry name" value="Beta Polymerase, domain 2"/>
    <property type="match status" value="1"/>
</dbReference>
<dbReference type="PANTHER" id="PTHR10682">
    <property type="entry name" value="POLY A POLYMERASE"/>
    <property type="match status" value="1"/>
</dbReference>
<dbReference type="FunFam" id="1.10.1410.10:FF:000001">
    <property type="entry name" value="Putative poly(A) polymerase gamma"/>
    <property type="match status" value="1"/>
</dbReference>
<evidence type="ECO:0000256" key="13">
    <source>
        <dbReference type="PIRNR" id="PIRNR018425"/>
    </source>
</evidence>
<keyword evidence="6 15" id="KW-0479">Metal-binding</keyword>
<dbReference type="GO" id="GO:0031123">
    <property type="term" value="P:RNA 3'-end processing"/>
    <property type="evidence" value="ECO:0007669"/>
    <property type="project" value="InterPro"/>
</dbReference>
<evidence type="ECO:0000313" key="21">
    <source>
        <dbReference type="Proteomes" id="UP000245946"/>
    </source>
</evidence>
<dbReference type="STRING" id="58919.A0A316YZL3"/>
<evidence type="ECO:0000256" key="2">
    <source>
        <dbReference type="ARBA" id="ARBA00004123"/>
    </source>
</evidence>
<dbReference type="CDD" id="cd05402">
    <property type="entry name" value="NT_PAP_TUTase"/>
    <property type="match status" value="1"/>
</dbReference>
<feature type="binding site" evidence="15">
    <location>
        <position position="114"/>
    </location>
    <ligand>
        <name>Mg(2+)</name>
        <dbReference type="ChEBI" id="CHEBI:18420"/>
        <label>1</label>
        <note>catalytic</note>
    </ligand>
</feature>
<dbReference type="SUPFAM" id="SSF81631">
    <property type="entry name" value="PAP/OAS1 substrate-binding domain"/>
    <property type="match status" value="1"/>
</dbReference>
<name>A0A316YZL3_9BASI</name>
<keyword evidence="12 13" id="KW-0539">Nucleus</keyword>
<feature type="compositionally biased region" description="Low complexity" evidence="16">
    <location>
        <begin position="9"/>
        <end position="20"/>
    </location>
</feature>
<evidence type="ECO:0000256" key="10">
    <source>
        <dbReference type="ARBA" id="ARBA00022884"/>
    </source>
</evidence>
<feature type="domain" description="Poly(A) polymerase nucleotidyltransferase" evidence="19">
    <location>
        <begin position="22"/>
        <end position="215"/>
    </location>
</feature>
<dbReference type="Pfam" id="PF20750">
    <property type="entry name" value="PAP_NTPase"/>
    <property type="match status" value="1"/>
</dbReference>
<comment type="cofactor">
    <cofactor evidence="15">
        <name>Mg(2+)</name>
        <dbReference type="ChEBI" id="CHEBI:18420"/>
    </cofactor>
    <text evidence="15">Binds 2 magnesium ions. Also active with manganese.</text>
</comment>
<keyword evidence="5 13" id="KW-0808">Transferase</keyword>
<evidence type="ECO:0000259" key="17">
    <source>
        <dbReference type="Pfam" id="PF04926"/>
    </source>
</evidence>
<dbReference type="InterPro" id="IPR048840">
    <property type="entry name" value="PolA_pol_NTPase"/>
</dbReference>
<dbReference type="PANTHER" id="PTHR10682:SF10">
    <property type="entry name" value="POLYNUCLEOTIDE ADENYLYLTRANSFERASE"/>
    <property type="match status" value="1"/>
</dbReference>
<comment type="subcellular location">
    <subcellularLocation>
        <location evidence="2 13">Nucleus</location>
    </subcellularLocation>
</comment>
<keyword evidence="8 13" id="KW-0067">ATP-binding</keyword>
<keyword evidence="10" id="KW-0694">RNA-binding</keyword>
<evidence type="ECO:0000256" key="6">
    <source>
        <dbReference type="ARBA" id="ARBA00022723"/>
    </source>
</evidence>
<dbReference type="InterPro" id="IPR043519">
    <property type="entry name" value="NT_sf"/>
</dbReference>
<dbReference type="FunFam" id="3.30.460.10:FF:000002">
    <property type="entry name" value="Poly(A) polymerase alpha, putative"/>
    <property type="match status" value="1"/>
</dbReference>
<dbReference type="Gene3D" id="3.30.70.590">
    <property type="entry name" value="Poly(A) polymerase predicted RNA binding domain"/>
    <property type="match status" value="1"/>
</dbReference>
<dbReference type="GO" id="GO:0046872">
    <property type="term" value="F:metal ion binding"/>
    <property type="evidence" value="ECO:0007669"/>
    <property type="project" value="UniProtKB-KW"/>
</dbReference>
<dbReference type="InterPro" id="IPR007012">
    <property type="entry name" value="PolA_pol_cen_dom"/>
</dbReference>
<comment type="function">
    <text evidence="13">Polymerase that creates the 3'-poly(A) tail of mRNA's.</text>
</comment>
<dbReference type="GO" id="GO:0005634">
    <property type="term" value="C:nucleus"/>
    <property type="evidence" value="ECO:0007669"/>
    <property type="project" value="UniProtKB-SubCell"/>
</dbReference>
<dbReference type="GO" id="GO:0006397">
    <property type="term" value="P:mRNA processing"/>
    <property type="evidence" value="ECO:0007669"/>
    <property type="project" value="UniProtKB-KW"/>
</dbReference>
<sequence>MSLAAAAAADAGPSGGAPRAFGITPPVSTNAPTPRELEITKTLIDELHTQGCYESKEEGKLREVVLGKISRMVKDFVYRASIARGFSDASAQAAGGKVFAFGSYRLGVHGPGADVDTLCVVPKHVQREDFFGIFETMLRAREEVTEVASVPEAFVPVIKVKFQGISIDFLFGRLALARIEDNLTLQDSNLLKNLDERDVRSLGGSRVTDEILRLVPNVQVFRDALRCIKLWAQRRAIYSNVMGFLGGVAWAMLVARVCQLYPNAAAGTIVSRFFIIMYQWKWPQPVLLKHIEEGPLPVRVWNPKLYPADRQHRMPIITPAYPSMCSTHNVTSSTQQIMTAELKRAAEVVDRVILGKETWTELFAPHDVFTTYRYYLQVVASSGSADLQLKWQGTVESRVRQLVMKLELVPTLTCAHPYTKGFDQVSHCLDDAEVRLVATGDIPKEVAERTKREDLPAETATDELQRKDEQAKKEEARGEGRTIWTTTFYIGLKVEARDTNSTARRRLDISYPTNEFTQKVKQWEQYDETQMGISVRHIKCTELPDYVFGDRPRPVSKGLKRDKSGKAKARGSAVPAGTDAGEGEQPSAKKRRASSGSVQPQANGDAAHATPEAANGTHASAVMPAGGEGDAIKALVAGTALAQ</sequence>
<feature type="binding site" evidence="14">
    <location>
        <begin position="101"/>
        <end position="103"/>
    </location>
    <ligand>
        <name>ATP</name>
        <dbReference type="ChEBI" id="CHEBI:30616"/>
    </ligand>
</feature>
<dbReference type="InterPro" id="IPR007010">
    <property type="entry name" value="PolA_pol_RNA-bd_dom"/>
</dbReference>
<dbReference type="Pfam" id="PF04928">
    <property type="entry name" value="PAP_central"/>
    <property type="match status" value="1"/>
</dbReference>
<feature type="binding site" evidence="15">
    <location>
        <position position="114"/>
    </location>
    <ligand>
        <name>Mg(2+)</name>
        <dbReference type="ChEBI" id="CHEBI:18420"/>
        <label>2</label>
        <note>catalytic</note>
    </ligand>
</feature>
<feature type="binding site" evidence="15">
    <location>
        <position position="116"/>
    </location>
    <ligand>
        <name>Mg(2+)</name>
        <dbReference type="ChEBI" id="CHEBI:18420"/>
        <label>2</label>
        <note>catalytic</note>
    </ligand>
</feature>
<evidence type="ECO:0000256" key="9">
    <source>
        <dbReference type="ARBA" id="ARBA00022842"/>
    </source>
</evidence>
<dbReference type="RefSeq" id="XP_025594765.1">
    <property type="nucleotide sequence ID" value="XM_025745618.1"/>
</dbReference>
<comment type="cofactor">
    <cofactor evidence="1">
        <name>Mn(2+)</name>
        <dbReference type="ChEBI" id="CHEBI:29035"/>
    </cofactor>
</comment>
<evidence type="ECO:0000256" key="12">
    <source>
        <dbReference type="ARBA" id="ARBA00023242"/>
    </source>
</evidence>
<comment type="catalytic activity">
    <reaction evidence="13">
        <text>RNA(n) + ATP = RNA(n)-3'-adenine ribonucleotide + diphosphate</text>
        <dbReference type="Rhea" id="RHEA:11332"/>
        <dbReference type="Rhea" id="RHEA-COMP:14527"/>
        <dbReference type="Rhea" id="RHEA-COMP:17347"/>
        <dbReference type="ChEBI" id="CHEBI:30616"/>
        <dbReference type="ChEBI" id="CHEBI:33019"/>
        <dbReference type="ChEBI" id="CHEBI:140395"/>
        <dbReference type="ChEBI" id="CHEBI:173115"/>
        <dbReference type="EC" id="2.7.7.19"/>
    </reaction>
</comment>
<feature type="binding site" evidence="15">
    <location>
        <position position="116"/>
    </location>
    <ligand>
        <name>Mg(2+)</name>
        <dbReference type="ChEBI" id="CHEBI:18420"/>
        <label>1</label>
        <note>catalytic</note>
    </ligand>
</feature>
<evidence type="ECO:0000313" key="20">
    <source>
        <dbReference type="EMBL" id="PWN94486.1"/>
    </source>
</evidence>
<evidence type="ECO:0000256" key="8">
    <source>
        <dbReference type="ARBA" id="ARBA00022840"/>
    </source>
</evidence>
<evidence type="ECO:0000259" key="19">
    <source>
        <dbReference type="Pfam" id="PF20750"/>
    </source>
</evidence>
<dbReference type="PIRSF" id="PIRSF018425">
    <property type="entry name" value="PolyA_polymerase"/>
    <property type="match status" value="1"/>
</dbReference>
<keyword evidence="7 13" id="KW-0547">Nucleotide-binding</keyword>
<accession>A0A316YZL3</accession>
<feature type="region of interest" description="Disordered" evidence="16">
    <location>
        <begin position="447"/>
        <end position="478"/>
    </location>
</feature>
<dbReference type="InterPro" id="IPR011068">
    <property type="entry name" value="NuclTrfase_I-like_C"/>
</dbReference>
<keyword evidence="9 15" id="KW-0460">Magnesium</keyword>
<feature type="binding site" evidence="14">
    <location>
        <begin position="114"/>
        <end position="116"/>
    </location>
    <ligand>
        <name>ATP</name>
        <dbReference type="ChEBI" id="CHEBI:30616"/>
    </ligand>
</feature>
<dbReference type="GO" id="GO:0005524">
    <property type="term" value="F:ATP binding"/>
    <property type="evidence" value="ECO:0007669"/>
    <property type="project" value="UniProtKB-UniRule"/>
</dbReference>
<dbReference type="AlphaFoldDB" id="A0A316YZL3"/>
<evidence type="ECO:0000256" key="14">
    <source>
        <dbReference type="PIRSR" id="PIRSR018425-1"/>
    </source>
</evidence>
<dbReference type="OrthoDB" id="412748at2759"/>
<evidence type="ECO:0000259" key="18">
    <source>
        <dbReference type="Pfam" id="PF04928"/>
    </source>
</evidence>
<feature type="domain" description="Poly(A) polymerase RNA-binding" evidence="17">
    <location>
        <begin position="369"/>
        <end position="550"/>
    </location>
</feature>
<evidence type="ECO:0000256" key="3">
    <source>
        <dbReference type="ARBA" id="ARBA00010912"/>
    </source>
</evidence>
<organism evidence="20 21">
    <name type="scientific">Tilletiopsis washingtonensis</name>
    <dbReference type="NCBI Taxonomy" id="58919"/>
    <lineage>
        <taxon>Eukaryota</taxon>
        <taxon>Fungi</taxon>
        <taxon>Dikarya</taxon>
        <taxon>Basidiomycota</taxon>
        <taxon>Ustilaginomycotina</taxon>
        <taxon>Exobasidiomycetes</taxon>
        <taxon>Entylomatales</taxon>
        <taxon>Entylomatales incertae sedis</taxon>
        <taxon>Tilletiopsis</taxon>
    </lineage>
</organism>